<evidence type="ECO:0000256" key="1">
    <source>
        <dbReference type="SAM" id="SignalP"/>
    </source>
</evidence>
<feature type="signal peptide" evidence="1">
    <location>
        <begin position="1"/>
        <end position="22"/>
    </location>
</feature>
<keyword evidence="3" id="KW-1185">Reference proteome</keyword>
<dbReference type="InterPro" id="IPR015942">
    <property type="entry name" value="Asp/Glu/hydantoin_racemase"/>
</dbReference>
<dbReference type="Proteomes" id="UP000016568">
    <property type="component" value="Unassembled WGS sequence"/>
</dbReference>
<accession>U2ZSY0</accession>
<dbReference type="Pfam" id="PF01177">
    <property type="entry name" value="Asp_Glu_race"/>
    <property type="match status" value="1"/>
</dbReference>
<organism evidence="2 3">
    <name type="scientific">Caenibius tardaugens NBRC 16725</name>
    <dbReference type="NCBI Taxonomy" id="1219035"/>
    <lineage>
        <taxon>Bacteria</taxon>
        <taxon>Pseudomonadati</taxon>
        <taxon>Pseudomonadota</taxon>
        <taxon>Alphaproteobacteria</taxon>
        <taxon>Sphingomonadales</taxon>
        <taxon>Erythrobacteraceae</taxon>
        <taxon>Caenibius</taxon>
    </lineage>
</organism>
<sequence length="232" mass="23907">MTSAPRIVLISALAQSPGPAMAAMDAIWPEARHHNLIDDSLASDFAALGSITPDIHARFLALGRYAASVSDGTGTPDGIMFTCSAFRPAIDRVKADLAIPVISPNEGAFEEALDICAGIPGGGRIAILLTFAGSLPPLTDELAAIAAQRGQALPEVTGAVATGALEALQAGDPALHDRLVTEVVSTLPDVDVTVIGQFSMARAAPLVRAQRVEPVLTTPHAAVRKLRGLVIA</sequence>
<comment type="caution">
    <text evidence="2">The sequence shown here is derived from an EMBL/GenBank/DDBJ whole genome shotgun (WGS) entry which is preliminary data.</text>
</comment>
<gene>
    <name evidence="2" type="ORF">NT2_02_05630</name>
</gene>
<dbReference type="EMBL" id="BASZ01000002">
    <property type="protein sequence ID" value="GAD48479.1"/>
    <property type="molecule type" value="Genomic_DNA"/>
</dbReference>
<dbReference type="KEGG" id="ntd:EGO55_02360"/>
<dbReference type="AlphaFoldDB" id="U2ZSY0"/>
<evidence type="ECO:0008006" key="4">
    <source>
        <dbReference type="Google" id="ProtNLM"/>
    </source>
</evidence>
<evidence type="ECO:0000313" key="3">
    <source>
        <dbReference type="Proteomes" id="UP000016568"/>
    </source>
</evidence>
<evidence type="ECO:0000313" key="2">
    <source>
        <dbReference type="EMBL" id="GAD48479.1"/>
    </source>
</evidence>
<dbReference type="OrthoDB" id="978447at2"/>
<feature type="chain" id="PRO_5030177814" description="Hydantoin racemase" evidence="1">
    <location>
        <begin position="23"/>
        <end position="232"/>
    </location>
</feature>
<proteinExistence type="predicted"/>
<dbReference type="GO" id="GO:0047661">
    <property type="term" value="F:amino-acid racemase activity"/>
    <property type="evidence" value="ECO:0007669"/>
    <property type="project" value="InterPro"/>
</dbReference>
<keyword evidence="1" id="KW-0732">Signal</keyword>
<name>U2ZSY0_9SPHN</name>
<protein>
    <recommendedName>
        <fullName evidence="4">Hydantoin racemase</fullName>
    </recommendedName>
</protein>
<dbReference type="eggNOG" id="COG4126">
    <property type="taxonomic scope" value="Bacteria"/>
</dbReference>
<reference evidence="2 3" key="1">
    <citation type="submission" date="2013-09" db="EMBL/GenBank/DDBJ databases">
        <title>Whole genome shotgun sequence of Novosphingobium tardaugens NBRC 16725.</title>
        <authorList>
            <person name="Isaki S."/>
            <person name="Hosoyama A."/>
            <person name="Tsuchikane K."/>
            <person name="Katsumata H."/>
            <person name="Ando Y."/>
            <person name="Yamazaki S."/>
            <person name="Fujita N."/>
        </authorList>
    </citation>
    <scope>NUCLEOTIDE SEQUENCE [LARGE SCALE GENOMIC DNA]</scope>
    <source>
        <strain evidence="2 3">NBRC 16725</strain>
    </source>
</reference>
<dbReference type="RefSeq" id="WP_021689386.1">
    <property type="nucleotide sequence ID" value="NZ_BASZ01000002.1"/>
</dbReference>